<dbReference type="SMART" id="SM00729">
    <property type="entry name" value="Elp3"/>
    <property type="match status" value="1"/>
</dbReference>
<feature type="non-terminal residue" evidence="10">
    <location>
        <position position="402"/>
    </location>
</feature>
<dbReference type="AlphaFoldDB" id="X0T1G8"/>
<feature type="domain" description="B12-binding" evidence="8">
    <location>
        <begin position="4"/>
        <end position="150"/>
    </location>
</feature>
<accession>X0T1G8</accession>
<protein>
    <submittedName>
        <fullName evidence="10">Uncharacterized protein</fullName>
    </submittedName>
</protein>
<dbReference type="Gene3D" id="3.40.50.280">
    <property type="entry name" value="Cobalamin-binding domain"/>
    <property type="match status" value="1"/>
</dbReference>
<sequence>MVRTSKVMLVSPPYCKPYSAEENKQVQADAAPLGLGYIASYILHEGSRIEVKIIDFGVEAFSPERWKQELQAFKPQVVGLSILTLGYPRAMTLAKLAKEFDPGILTVAGGPHATLEPEQCLEYCDIVVRGEGERSFYEILQGQDLDTIHGISYRDNGNVIHNNGGERIGDLDSLPFPATHLFQVKKYREFPGWGITSSRGCPYDCLFCASPKLWGHIIKFRSVQNVIDEIEYLHDEFGIQHIIFQDDAVNYSQARALEMCDEIIGRGLHKKVSFECPARANRACVSLELFRRMREANFIDISFGLESGSDKVLKSLRKSLTVNESKQAVRLARQGGIPTVTGLFMVGSWGETVWDVMKTWYFVLRNNVDMVLTVCTPLPGTEFDSLLRQHGYIADGIDWENV</sequence>
<dbReference type="InterPro" id="IPR006158">
    <property type="entry name" value="Cobalamin-bd"/>
</dbReference>
<evidence type="ECO:0000256" key="3">
    <source>
        <dbReference type="ARBA" id="ARBA00022679"/>
    </source>
</evidence>
<dbReference type="InterPro" id="IPR006638">
    <property type="entry name" value="Elp3/MiaA/NifB-like_rSAM"/>
</dbReference>
<dbReference type="PROSITE" id="PS51918">
    <property type="entry name" value="RADICAL_SAM"/>
    <property type="match status" value="1"/>
</dbReference>
<dbReference type="SUPFAM" id="SSF52242">
    <property type="entry name" value="Cobalamin (vitamin B12)-binding domain"/>
    <property type="match status" value="1"/>
</dbReference>
<name>X0T1G8_9ZZZZ</name>
<dbReference type="PANTHER" id="PTHR43409">
    <property type="entry name" value="ANAEROBIC MAGNESIUM-PROTOPORPHYRIN IX MONOMETHYL ESTER CYCLASE-RELATED"/>
    <property type="match status" value="1"/>
</dbReference>
<dbReference type="InterPro" id="IPR023404">
    <property type="entry name" value="rSAM_horseshoe"/>
</dbReference>
<dbReference type="SUPFAM" id="SSF102114">
    <property type="entry name" value="Radical SAM enzymes"/>
    <property type="match status" value="1"/>
</dbReference>
<keyword evidence="3" id="KW-0808">Transferase</keyword>
<dbReference type="GO" id="GO:0051539">
    <property type="term" value="F:4 iron, 4 sulfur cluster binding"/>
    <property type="evidence" value="ECO:0007669"/>
    <property type="project" value="UniProtKB-KW"/>
</dbReference>
<proteinExistence type="predicted"/>
<reference evidence="10" key="1">
    <citation type="journal article" date="2014" name="Front. Microbiol.">
        <title>High frequency of phylogenetically diverse reductive dehalogenase-homologous genes in deep subseafloor sedimentary metagenomes.</title>
        <authorList>
            <person name="Kawai M."/>
            <person name="Futagami T."/>
            <person name="Toyoda A."/>
            <person name="Takaki Y."/>
            <person name="Nishi S."/>
            <person name="Hori S."/>
            <person name="Arai W."/>
            <person name="Tsubouchi T."/>
            <person name="Morono Y."/>
            <person name="Uchiyama I."/>
            <person name="Ito T."/>
            <person name="Fujiyama A."/>
            <person name="Inagaki F."/>
            <person name="Takami H."/>
        </authorList>
    </citation>
    <scope>NUCLEOTIDE SEQUENCE</scope>
    <source>
        <strain evidence="10">Expedition CK06-06</strain>
    </source>
</reference>
<evidence type="ECO:0000256" key="7">
    <source>
        <dbReference type="ARBA" id="ARBA00023014"/>
    </source>
</evidence>
<dbReference type="GO" id="GO:0003824">
    <property type="term" value="F:catalytic activity"/>
    <property type="evidence" value="ECO:0007669"/>
    <property type="project" value="InterPro"/>
</dbReference>
<dbReference type="Gene3D" id="3.80.30.20">
    <property type="entry name" value="tm_1862 like domain"/>
    <property type="match status" value="1"/>
</dbReference>
<evidence type="ECO:0000313" key="10">
    <source>
        <dbReference type="EMBL" id="GAF69905.1"/>
    </source>
</evidence>
<dbReference type="InterPro" id="IPR058240">
    <property type="entry name" value="rSAM_sf"/>
</dbReference>
<evidence type="ECO:0000256" key="2">
    <source>
        <dbReference type="ARBA" id="ARBA00022603"/>
    </source>
</evidence>
<dbReference type="SFLD" id="SFLDG01082">
    <property type="entry name" value="B12-binding_domain_containing"/>
    <property type="match status" value="1"/>
</dbReference>
<dbReference type="CDD" id="cd01335">
    <property type="entry name" value="Radical_SAM"/>
    <property type="match status" value="1"/>
</dbReference>
<dbReference type="InterPro" id="IPR051198">
    <property type="entry name" value="BchE-like"/>
</dbReference>
<evidence type="ECO:0000256" key="5">
    <source>
        <dbReference type="ARBA" id="ARBA00022723"/>
    </source>
</evidence>
<dbReference type="GO" id="GO:0031419">
    <property type="term" value="F:cobalamin binding"/>
    <property type="evidence" value="ECO:0007669"/>
    <property type="project" value="InterPro"/>
</dbReference>
<dbReference type="InterPro" id="IPR007197">
    <property type="entry name" value="rSAM"/>
</dbReference>
<keyword evidence="2" id="KW-0489">Methyltransferase</keyword>
<evidence type="ECO:0000256" key="6">
    <source>
        <dbReference type="ARBA" id="ARBA00023004"/>
    </source>
</evidence>
<evidence type="ECO:0000256" key="4">
    <source>
        <dbReference type="ARBA" id="ARBA00022691"/>
    </source>
</evidence>
<dbReference type="EMBL" id="BARS01003904">
    <property type="protein sequence ID" value="GAF69905.1"/>
    <property type="molecule type" value="Genomic_DNA"/>
</dbReference>
<gene>
    <name evidence="10" type="ORF">S01H1_07589</name>
</gene>
<evidence type="ECO:0000259" key="9">
    <source>
        <dbReference type="PROSITE" id="PS51918"/>
    </source>
</evidence>
<dbReference type="Pfam" id="PF04055">
    <property type="entry name" value="Radical_SAM"/>
    <property type="match status" value="1"/>
</dbReference>
<evidence type="ECO:0000259" key="8">
    <source>
        <dbReference type="PROSITE" id="PS51332"/>
    </source>
</evidence>
<comment type="caution">
    <text evidence="10">The sequence shown here is derived from an EMBL/GenBank/DDBJ whole genome shotgun (WGS) entry which is preliminary data.</text>
</comment>
<dbReference type="SFLD" id="SFLDS00029">
    <property type="entry name" value="Radical_SAM"/>
    <property type="match status" value="1"/>
</dbReference>
<comment type="cofactor">
    <cofactor evidence="1">
        <name>[4Fe-4S] cluster</name>
        <dbReference type="ChEBI" id="CHEBI:49883"/>
    </cofactor>
</comment>
<keyword evidence="7" id="KW-0411">Iron-sulfur</keyword>
<dbReference type="Pfam" id="PF02310">
    <property type="entry name" value="B12-binding"/>
    <property type="match status" value="1"/>
</dbReference>
<dbReference type="InterPro" id="IPR034466">
    <property type="entry name" value="Methyltransferase_Class_B"/>
</dbReference>
<dbReference type="InterPro" id="IPR036724">
    <property type="entry name" value="Cobalamin-bd_sf"/>
</dbReference>
<organism evidence="10">
    <name type="scientific">marine sediment metagenome</name>
    <dbReference type="NCBI Taxonomy" id="412755"/>
    <lineage>
        <taxon>unclassified sequences</taxon>
        <taxon>metagenomes</taxon>
        <taxon>ecological metagenomes</taxon>
    </lineage>
</organism>
<feature type="domain" description="Radical SAM core" evidence="9">
    <location>
        <begin position="187"/>
        <end position="402"/>
    </location>
</feature>
<keyword evidence="6" id="KW-0408">Iron</keyword>
<keyword evidence="5" id="KW-0479">Metal-binding</keyword>
<evidence type="ECO:0000256" key="1">
    <source>
        <dbReference type="ARBA" id="ARBA00001966"/>
    </source>
</evidence>
<dbReference type="GO" id="GO:0046872">
    <property type="term" value="F:metal ion binding"/>
    <property type="evidence" value="ECO:0007669"/>
    <property type="project" value="UniProtKB-KW"/>
</dbReference>
<dbReference type="PROSITE" id="PS51332">
    <property type="entry name" value="B12_BINDING"/>
    <property type="match status" value="1"/>
</dbReference>
<dbReference type="PANTHER" id="PTHR43409:SF7">
    <property type="entry name" value="BLL1977 PROTEIN"/>
    <property type="match status" value="1"/>
</dbReference>
<dbReference type="CDD" id="cd02068">
    <property type="entry name" value="radical_SAM_B12_BD"/>
    <property type="match status" value="1"/>
</dbReference>
<keyword evidence="4" id="KW-0949">S-adenosyl-L-methionine</keyword>
<dbReference type="SFLD" id="SFLDG01123">
    <property type="entry name" value="methyltransferase_(Class_B)"/>
    <property type="match status" value="1"/>
</dbReference>